<keyword evidence="2" id="KW-1185">Reference proteome</keyword>
<dbReference type="EMBL" id="JAESDN010000003">
    <property type="protein sequence ID" value="KAG7053716.1"/>
    <property type="molecule type" value="Genomic_DNA"/>
</dbReference>
<organism evidence="1 2">
    <name type="scientific">Colletotrichum scovillei</name>
    <dbReference type="NCBI Taxonomy" id="1209932"/>
    <lineage>
        <taxon>Eukaryota</taxon>
        <taxon>Fungi</taxon>
        <taxon>Dikarya</taxon>
        <taxon>Ascomycota</taxon>
        <taxon>Pezizomycotina</taxon>
        <taxon>Sordariomycetes</taxon>
        <taxon>Hypocreomycetidae</taxon>
        <taxon>Glomerellales</taxon>
        <taxon>Glomerellaceae</taxon>
        <taxon>Colletotrichum</taxon>
        <taxon>Colletotrichum acutatum species complex</taxon>
    </lineage>
</organism>
<evidence type="ECO:0000313" key="1">
    <source>
        <dbReference type="EMBL" id="KAG7053716.1"/>
    </source>
</evidence>
<accession>A0A9P7RCX3</accession>
<gene>
    <name evidence="1" type="ORF">JMJ77_000800</name>
</gene>
<dbReference type="AlphaFoldDB" id="A0A9P7RCX3"/>
<sequence>MIIRIRDNADYRRCFEVDLPASVLREETGTIPW</sequence>
<feature type="non-terminal residue" evidence="1">
    <location>
        <position position="1"/>
    </location>
</feature>
<protein>
    <submittedName>
        <fullName evidence="1">Uncharacterized protein</fullName>
    </submittedName>
</protein>
<comment type="caution">
    <text evidence="1">The sequence shown here is derived from an EMBL/GenBank/DDBJ whole genome shotgun (WGS) entry which is preliminary data.</text>
</comment>
<reference evidence="1" key="1">
    <citation type="submission" date="2021-05" db="EMBL/GenBank/DDBJ databases">
        <title>Comparative genomics of three Colletotrichum scovillei strains and genetic complementation revealed genes involved fungal growth and virulence on chili pepper.</title>
        <authorList>
            <person name="Hsieh D.-K."/>
            <person name="Chuang S.-C."/>
            <person name="Chen C.-Y."/>
            <person name="Chao Y.-T."/>
            <person name="Lu M.-Y.J."/>
            <person name="Lee M.-H."/>
            <person name="Shih M.-C."/>
        </authorList>
    </citation>
    <scope>NUCLEOTIDE SEQUENCE</scope>
    <source>
        <strain evidence="1">Coll-153</strain>
    </source>
</reference>
<proteinExistence type="predicted"/>
<evidence type="ECO:0000313" key="2">
    <source>
        <dbReference type="Proteomes" id="UP000699042"/>
    </source>
</evidence>
<dbReference type="Proteomes" id="UP000699042">
    <property type="component" value="Unassembled WGS sequence"/>
</dbReference>
<name>A0A9P7RCX3_9PEZI</name>